<evidence type="ECO:0000256" key="2">
    <source>
        <dbReference type="ARBA" id="ARBA00022483"/>
    </source>
</evidence>
<proteinExistence type="inferred from homology"/>
<dbReference type="InterPro" id="IPR015943">
    <property type="entry name" value="WD40/YVTN_repeat-like_dom_sf"/>
</dbReference>
<evidence type="ECO:0000259" key="4">
    <source>
        <dbReference type="Pfam" id="PF08596"/>
    </source>
</evidence>
<dbReference type="AlphaFoldDB" id="A0A8T3A343"/>
<accession>A0A8T3A343</accession>
<keyword evidence="2" id="KW-0268">Exocytosis</keyword>
<dbReference type="Gene3D" id="2.130.10.10">
    <property type="entry name" value="YVTN repeat-like/Quinoprotein amine dehydrogenase"/>
    <property type="match status" value="2"/>
</dbReference>
<dbReference type="PANTHER" id="PTHR10241">
    <property type="entry name" value="LETHAL 2 GIANT LARVAE PROTEIN"/>
    <property type="match status" value="1"/>
</dbReference>
<dbReference type="CDD" id="cd15873">
    <property type="entry name" value="R-SNARE_STXBP5_6"/>
    <property type="match status" value="1"/>
</dbReference>
<dbReference type="GO" id="GO:0005737">
    <property type="term" value="C:cytoplasm"/>
    <property type="evidence" value="ECO:0007669"/>
    <property type="project" value="TreeGrafter"/>
</dbReference>
<feature type="compositionally biased region" description="Basic and acidic residues" evidence="3">
    <location>
        <begin position="979"/>
        <end position="995"/>
    </location>
</feature>
<evidence type="ECO:0000256" key="3">
    <source>
        <dbReference type="SAM" id="MobiDB-lite"/>
    </source>
</evidence>
<dbReference type="Pfam" id="PF08596">
    <property type="entry name" value="Lgl_C"/>
    <property type="match status" value="1"/>
</dbReference>
<dbReference type="PANTHER" id="PTHR10241:SF27">
    <property type="entry name" value="TRANSDUCIN_WD40 REPEAT-LIKE SUPERFAMILY PROTEIN"/>
    <property type="match status" value="1"/>
</dbReference>
<organism evidence="5 6">
    <name type="scientific">Dendrobium nobile</name>
    <name type="common">Orchid</name>
    <dbReference type="NCBI Taxonomy" id="94219"/>
    <lineage>
        <taxon>Eukaryota</taxon>
        <taxon>Viridiplantae</taxon>
        <taxon>Streptophyta</taxon>
        <taxon>Embryophyta</taxon>
        <taxon>Tracheophyta</taxon>
        <taxon>Spermatophyta</taxon>
        <taxon>Magnoliopsida</taxon>
        <taxon>Liliopsida</taxon>
        <taxon>Asparagales</taxon>
        <taxon>Orchidaceae</taxon>
        <taxon>Epidendroideae</taxon>
        <taxon>Malaxideae</taxon>
        <taxon>Dendrobiinae</taxon>
        <taxon>Dendrobium</taxon>
    </lineage>
</organism>
<dbReference type="EMBL" id="JAGYWB010000019">
    <property type="protein sequence ID" value="KAI0489034.1"/>
    <property type="molecule type" value="Genomic_DNA"/>
</dbReference>
<dbReference type="InterPro" id="IPR036322">
    <property type="entry name" value="WD40_repeat_dom_sf"/>
</dbReference>
<dbReference type="GO" id="GO:0045159">
    <property type="term" value="F:myosin II binding"/>
    <property type="evidence" value="ECO:0007669"/>
    <property type="project" value="TreeGrafter"/>
</dbReference>
<reference evidence="5" key="1">
    <citation type="journal article" date="2022" name="Front. Genet.">
        <title>Chromosome-Scale Assembly of the Dendrobium nobile Genome Provides Insights Into the Molecular Mechanism of the Biosynthesis of the Medicinal Active Ingredient of Dendrobium.</title>
        <authorList>
            <person name="Xu Q."/>
            <person name="Niu S.-C."/>
            <person name="Li K.-L."/>
            <person name="Zheng P.-J."/>
            <person name="Zhang X.-J."/>
            <person name="Jia Y."/>
            <person name="Liu Y."/>
            <person name="Niu Y.-X."/>
            <person name="Yu L.-H."/>
            <person name="Chen D.-F."/>
            <person name="Zhang G.-Q."/>
        </authorList>
    </citation>
    <scope>NUCLEOTIDE SEQUENCE</scope>
    <source>
        <tissue evidence="5">Leaf</tissue>
    </source>
</reference>
<dbReference type="SUPFAM" id="SSF50978">
    <property type="entry name" value="WD40 repeat-like"/>
    <property type="match status" value="1"/>
</dbReference>
<dbReference type="GO" id="GO:0019905">
    <property type="term" value="F:syntaxin binding"/>
    <property type="evidence" value="ECO:0007669"/>
    <property type="project" value="TreeGrafter"/>
</dbReference>
<evidence type="ECO:0000313" key="5">
    <source>
        <dbReference type="EMBL" id="KAI0489034.1"/>
    </source>
</evidence>
<sequence>MFVRKLVEKASKKVPIPPIALSDWILHAGNSINGLRAEDLNPHIAFHYGIPSGSSSMATTPPSKFLPLLPSDRLTSLDGRIKLFGRENTQALLQSDEAVPSKFLQFLENQGILFNVNTNNNIEVWDVDVQQLCHIYMFNEEITSFSIIQRSLYMYVGTCIGDISILKLDQRERKLLRMQYRIPFMESYGNVIESGDQIPVAHILPQPMAETRRVLIVFRDGLLSLWGIQESKTLFTGGSMALSSNCESRAVMSACWTCSFGSKVAIGYRNGDLFLWAIPVISEKHGTMLNKKEIHAAPNIPFLKLNLGYKMDKIPITSLRWVVSDGKASHLYINGFSESGNSSFQVIILNDNSESRTIKLSLPLTEPCLGMEIISSYNDGNKQKKDSLVLLLKSGHLCLYSDSEIENSLLKCQSKSTPSLPNHTIVKLPYYESRITASKLYGGFLSSSGPTEEDNLFLANKFSHFLSADKRENLVHVSTRFEGFAKTKRLYITGHMDGAINFWDASFPVLLLMLTIKPQQSEEGNASSNSSVTALHFDFLSQILICGDQSGLVRIISFKKEQLSSDNMFSFLQAKLGANYIIQTIKLKGTILSLGVNTESKHVAVGTDKGYVYVFDIKGASILYQKQFPTQIYTGTISLQFDNCNHNGYIKNVLLIATEDSSVIAVEADTGNDLCSNGIHTKKPSRCLLMQILDISPDGVCTAHLQELNQEKVEKDKTINQSLILLCSEKAVRVYSLNHAVQGIKKLHCKKKLSGHCCFTSVISSHSSEIGLALLFASGKLEIRSLPDLTLLKEMTVRGFINSAMKSYPNSNDAICCSSEGELLLANGDQEMIFFSILMQKAVNRSLESISKVYKRGVIMQQESFPNLNAHKEKKNKGIFGMVVKGSKSKHNEETVPEVSCSNSIEDLSNIFSTANFESTDEITNTSAKNEEIDELDINDIDLDDTKEDKPKGLNFPALNKQNLGKKLQEIRGILKPKSEEKLNATKEKNEDEKSPGTVDQIKKKYGYSTGTELSVPAIAKDRLKDNSRKLQDTGTRSSEMQDTARSFSSMAKELLRVSQK</sequence>
<dbReference type="GO" id="GO:0005096">
    <property type="term" value="F:GTPase activator activity"/>
    <property type="evidence" value="ECO:0007669"/>
    <property type="project" value="TreeGrafter"/>
</dbReference>
<dbReference type="Proteomes" id="UP000829196">
    <property type="component" value="Unassembled WGS sequence"/>
</dbReference>
<feature type="domain" description="Lethal giant larvae (Lgl)-like C-terminal" evidence="4">
    <location>
        <begin position="603"/>
        <end position="854"/>
    </location>
</feature>
<feature type="region of interest" description="Disordered" evidence="3">
    <location>
        <begin position="979"/>
        <end position="1061"/>
    </location>
</feature>
<dbReference type="InterPro" id="IPR013905">
    <property type="entry name" value="Lgl_C_dom"/>
</dbReference>
<name>A0A8T3A343_DENNO</name>
<protein>
    <recommendedName>
        <fullName evidence="4">Lethal giant larvae (Lgl)-like C-terminal domain-containing protein</fullName>
    </recommendedName>
</protein>
<evidence type="ECO:0000256" key="1">
    <source>
        <dbReference type="ARBA" id="ARBA00008070"/>
    </source>
</evidence>
<comment type="similarity">
    <text evidence="1">Belongs to the WD repeat L(2)GL family.</text>
</comment>
<dbReference type="SMART" id="SM00320">
    <property type="entry name" value="WD40"/>
    <property type="match status" value="4"/>
</dbReference>
<feature type="compositionally biased region" description="Basic and acidic residues" evidence="3">
    <location>
        <begin position="1020"/>
        <end position="1032"/>
    </location>
</feature>
<feature type="compositionally biased region" description="Polar residues" evidence="3">
    <location>
        <begin position="1033"/>
        <end position="1050"/>
    </location>
</feature>
<dbReference type="OrthoDB" id="19944at2759"/>
<dbReference type="GO" id="GO:0006887">
    <property type="term" value="P:exocytosis"/>
    <property type="evidence" value="ECO:0007669"/>
    <property type="project" value="UniProtKB-KW"/>
</dbReference>
<dbReference type="GO" id="GO:0005886">
    <property type="term" value="C:plasma membrane"/>
    <property type="evidence" value="ECO:0007669"/>
    <property type="project" value="TreeGrafter"/>
</dbReference>
<evidence type="ECO:0000313" key="6">
    <source>
        <dbReference type="Proteomes" id="UP000829196"/>
    </source>
</evidence>
<gene>
    <name evidence="5" type="ORF">KFK09_028875</name>
</gene>
<keyword evidence="6" id="KW-1185">Reference proteome</keyword>
<dbReference type="InterPro" id="IPR001680">
    <property type="entry name" value="WD40_rpt"/>
</dbReference>
<dbReference type="GO" id="GO:0006893">
    <property type="term" value="P:Golgi to plasma membrane transport"/>
    <property type="evidence" value="ECO:0007669"/>
    <property type="project" value="TreeGrafter"/>
</dbReference>
<comment type="caution">
    <text evidence="5">The sequence shown here is derived from an EMBL/GenBank/DDBJ whole genome shotgun (WGS) entry which is preliminary data.</text>
</comment>